<name>A0ABQ3MLA9_9PSEU</name>
<gene>
    <name evidence="1" type="ORF">GCM10017774_28280</name>
</gene>
<evidence type="ECO:0000313" key="2">
    <source>
        <dbReference type="Proteomes" id="UP000605568"/>
    </source>
</evidence>
<proteinExistence type="predicted"/>
<protein>
    <submittedName>
        <fullName evidence="1">Uncharacterized protein</fullName>
    </submittedName>
</protein>
<organism evidence="1 2">
    <name type="scientific">Lentzea cavernae</name>
    <dbReference type="NCBI Taxonomy" id="2020703"/>
    <lineage>
        <taxon>Bacteria</taxon>
        <taxon>Bacillati</taxon>
        <taxon>Actinomycetota</taxon>
        <taxon>Actinomycetes</taxon>
        <taxon>Pseudonocardiales</taxon>
        <taxon>Pseudonocardiaceae</taxon>
        <taxon>Lentzea</taxon>
    </lineage>
</organism>
<comment type="caution">
    <text evidence="1">The sequence shown here is derived from an EMBL/GenBank/DDBJ whole genome shotgun (WGS) entry which is preliminary data.</text>
</comment>
<keyword evidence="2" id="KW-1185">Reference proteome</keyword>
<dbReference type="EMBL" id="BNAR01000003">
    <property type="protein sequence ID" value="GHH38212.1"/>
    <property type="molecule type" value="Genomic_DNA"/>
</dbReference>
<dbReference type="Proteomes" id="UP000605568">
    <property type="component" value="Unassembled WGS sequence"/>
</dbReference>
<sequence>MPEADIVVDLTGLPSWRALRTPHVKVERSYEPRWHHARFEPRAATPEAAQVEVR</sequence>
<accession>A0ABQ3MLA9</accession>
<reference evidence="2" key="1">
    <citation type="journal article" date="2019" name="Int. J. Syst. Evol. Microbiol.">
        <title>The Global Catalogue of Microorganisms (GCM) 10K type strain sequencing project: providing services to taxonomists for standard genome sequencing and annotation.</title>
        <authorList>
            <consortium name="The Broad Institute Genomics Platform"/>
            <consortium name="The Broad Institute Genome Sequencing Center for Infectious Disease"/>
            <person name="Wu L."/>
            <person name="Ma J."/>
        </authorList>
    </citation>
    <scope>NUCLEOTIDE SEQUENCE [LARGE SCALE GENOMIC DNA]</scope>
    <source>
        <strain evidence="2">CGMCC 4.7367</strain>
    </source>
</reference>
<evidence type="ECO:0000313" key="1">
    <source>
        <dbReference type="EMBL" id="GHH38212.1"/>
    </source>
</evidence>